<organism evidence="1 2">
    <name type="scientific">Rhodococcus sovatensis</name>
    <dbReference type="NCBI Taxonomy" id="1805840"/>
    <lineage>
        <taxon>Bacteria</taxon>
        <taxon>Bacillati</taxon>
        <taxon>Actinomycetota</taxon>
        <taxon>Actinomycetes</taxon>
        <taxon>Mycobacteriales</taxon>
        <taxon>Nocardiaceae</taxon>
        <taxon>Rhodococcus</taxon>
    </lineage>
</organism>
<dbReference type="InterPro" id="IPR011726">
    <property type="entry name" value="KdpF"/>
</dbReference>
<proteinExistence type="predicted"/>
<evidence type="ECO:0000313" key="2">
    <source>
        <dbReference type="Proteomes" id="UP001432000"/>
    </source>
</evidence>
<dbReference type="EMBL" id="CP147846">
    <property type="protein sequence ID" value="WXG71800.1"/>
    <property type="molecule type" value="Genomic_DNA"/>
</dbReference>
<protein>
    <submittedName>
        <fullName evidence="1">Potassium-transporting ATPase subunit F</fullName>
    </submittedName>
</protein>
<accession>A0ABZ2PRV7</accession>
<gene>
    <name evidence="1" type="ORF">WDS16_22960</name>
</gene>
<dbReference type="Proteomes" id="UP001432000">
    <property type="component" value="Chromosome"/>
</dbReference>
<dbReference type="Pfam" id="PF09604">
    <property type="entry name" value="Potass_KdpF"/>
    <property type="match status" value="1"/>
</dbReference>
<sequence>MTEIVLVGLAALAVIYLLVALLDPEKF</sequence>
<evidence type="ECO:0000313" key="1">
    <source>
        <dbReference type="EMBL" id="WXG71800.1"/>
    </source>
</evidence>
<dbReference type="RefSeq" id="WP_082897646.1">
    <property type="nucleotide sequence ID" value="NZ_CP147846.1"/>
</dbReference>
<name>A0ABZ2PRV7_9NOCA</name>
<reference evidence="1 2" key="1">
    <citation type="submission" date="2024-03" db="EMBL/GenBank/DDBJ databases">
        <title>Natural products discovery in diverse microorganisms through a two-stage MS feature dereplication strategy.</title>
        <authorList>
            <person name="Zhang R."/>
        </authorList>
    </citation>
    <scope>NUCLEOTIDE SEQUENCE [LARGE SCALE GENOMIC DNA]</scope>
    <source>
        <strain evidence="1 2">18930</strain>
    </source>
</reference>
<keyword evidence="2" id="KW-1185">Reference proteome</keyword>